<evidence type="ECO:0000313" key="5">
    <source>
        <dbReference type="EMBL" id="QSO48201.1"/>
    </source>
</evidence>
<dbReference type="Pfam" id="PF00392">
    <property type="entry name" value="GntR"/>
    <property type="match status" value="1"/>
</dbReference>
<dbReference type="InterPro" id="IPR000524">
    <property type="entry name" value="Tscrpt_reg_HTH_GntR"/>
</dbReference>
<name>A0A9X7W026_9BACL</name>
<dbReference type="SUPFAM" id="SSF48008">
    <property type="entry name" value="GntR ligand-binding domain-like"/>
    <property type="match status" value="1"/>
</dbReference>
<reference evidence="5 6" key="1">
    <citation type="submission" date="2021-02" db="EMBL/GenBank/DDBJ databases">
        <title>Alicyclobacillus curvatus sp. nov. and Alicyclobacillus mengziensis sp. nov., two acidophilic bacteria isolated from acid mine drainage.</title>
        <authorList>
            <person name="Huang Y."/>
        </authorList>
    </citation>
    <scope>NUCLEOTIDE SEQUENCE [LARGE SCALE GENOMIC DNA]</scope>
    <source>
        <strain evidence="5 6">S30H14</strain>
    </source>
</reference>
<proteinExistence type="predicted"/>
<protein>
    <submittedName>
        <fullName evidence="5">FadR family transcriptional regulator</fullName>
    </submittedName>
</protein>
<keyword evidence="3" id="KW-0804">Transcription</keyword>
<dbReference type="SUPFAM" id="SSF46785">
    <property type="entry name" value="Winged helix' DNA-binding domain"/>
    <property type="match status" value="1"/>
</dbReference>
<dbReference type="GO" id="GO:0003677">
    <property type="term" value="F:DNA binding"/>
    <property type="evidence" value="ECO:0007669"/>
    <property type="project" value="UniProtKB-KW"/>
</dbReference>
<dbReference type="Gene3D" id="1.20.120.530">
    <property type="entry name" value="GntR ligand-binding domain-like"/>
    <property type="match status" value="1"/>
</dbReference>
<dbReference type="SMART" id="SM00345">
    <property type="entry name" value="HTH_GNTR"/>
    <property type="match status" value="1"/>
</dbReference>
<dbReference type="PRINTS" id="PR00035">
    <property type="entry name" value="HTHGNTR"/>
</dbReference>
<dbReference type="Pfam" id="PF07729">
    <property type="entry name" value="FCD"/>
    <property type="match status" value="1"/>
</dbReference>
<dbReference type="PANTHER" id="PTHR43537">
    <property type="entry name" value="TRANSCRIPTIONAL REGULATOR, GNTR FAMILY"/>
    <property type="match status" value="1"/>
</dbReference>
<dbReference type="InterPro" id="IPR008920">
    <property type="entry name" value="TF_FadR/GntR_C"/>
</dbReference>
<dbReference type="InterPro" id="IPR011711">
    <property type="entry name" value="GntR_C"/>
</dbReference>
<keyword evidence="1" id="KW-0805">Transcription regulation</keyword>
<dbReference type="KEGG" id="afx:JZ786_04135"/>
<keyword evidence="6" id="KW-1185">Reference proteome</keyword>
<dbReference type="InterPro" id="IPR036390">
    <property type="entry name" value="WH_DNA-bd_sf"/>
</dbReference>
<organism evidence="5 6">
    <name type="scientific">Alicyclobacillus mengziensis</name>
    <dbReference type="NCBI Taxonomy" id="2931921"/>
    <lineage>
        <taxon>Bacteria</taxon>
        <taxon>Bacillati</taxon>
        <taxon>Bacillota</taxon>
        <taxon>Bacilli</taxon>
        <taxon>Bacillales</taxon>
        <taxon>Alicyclobacillaceae</taxon>
        <taxon>Alicyclobacillus</taxon>
    </lineage>
</organism>
<dbReference type="SMART" id="SM00895">
    <property type="entry name" value="FCD"/>
    <property type="match status" value="1"/>
</dbReference>
<evidence type="ECO:0000259" key="4">
    <source>
        <dbReference type="PROSITE" id="PS50949"/>
    </source>
</evidence>
<feature type="domain" description="HTH gntR-type" evidence="4">
    <location>
        <begin position="9"/>
        <end position="77"/>
    </location>
</feature>
<dbReference type="PANTHER" id="PTHR43537:SF5">
    <property type="entry name" value="UXU OPERON TRANSCRIPTIONAL REGULATOR"/>
    <property type="match status" value="1"/>
</dbReference>
<evidence type="ECO:0000256" key="2">
    <source>
        <dbReference type="ARBA" id="ARBA00023125"/>
    </source>
</evidence>
<dbReference type="RefSeq" id="WP_206657537.1">
    <property type="nucleotide sequence ID" value="NZ_CP071182.1"/>
</dbReference>
<dbReference type="EMBL" id="CP071182">
    <property type="protein sequence ID" value="QSO48201.1"/>
    <property type="molecule type" value="Genomic_DNA"/>
</dbReference>
<gene>
    <name evidence="5" type="ORF">JZ786_04135</name>
</gene>
<dbReference type="Gene3D" id="1.10.10.10">
    <property type="entry name" value="Winged helix-like DNA-binding domain superfamily/Winged helix DNA-binding domain"/>
    <property type="match status" value="1"/>
</dbReference>
<dbReference type="Proteomes" id="UP000663505">
    <property type="component" value="Chromosome"/>
</dbReference>
<dbReference type="PROSITE" id="PS50949">
    <property type="entry name" value="HTH_GNTR"/>
    <property type="match status" value="1"/>
</dbReference>
<evidence type="ECO:0000256" key="3">
    <source>
        <dbReference type="ARBA" id="ARBA00023163"/>
    </source>
</evidence>
<dbReference type="GO" id="GO:0003700">
    <property type="term" value="F:DNA-binding transcription factor activity"/>
    <property type="evidence" value="ECO:0007669"/>
    <property type="project" value="InterPro"/>
</dbReference>
<evidence type="ECO:0000256" key="1">
    <source>
        <dbReference type="ARBA" id="ARBA00023015"/>
    </source>
</evidence>
<keyword evidence="2" id="KW-0238">DNA-binding</keyword>
<evidence type="ECO:0000313" key="6">
    <source>
        <dbReference type="Proteomes" id="UP000663505"/>
    </source>
</evidence>
<accession>A0A9X7W026</accession>
<dbReference type="InterPro" id="IPR036388">
    <property type="entry name" value="WH-like_DNA-bd_sf"/>
</dbReference>
<dbReference type="AlphaFoldDB" id="A0A9X7W026"/>
<dbReference type="CDD" id="cd07377">
    <property type="entry name" value="WHTH_GntR"/>
    <property type="match status" value="1"/>
</dbReference>
<sequence>MTQYTATSQKLYVQIAKAIRERIEDGAYLPGDRLPPLAKLAEEYNCSRATVREALGTLRGQGLIEFRQGDGTYVRTASLDLWMEPLDAALLLGVSHIRELVELQIAVLAAVASRLADHEGPKDALAQNLFQLECAVSNSEEAITAEINFYLKMADYAGNPLLENVVRVMQESFRSCLRLVSGGEPLGLETCRAVFDAITQHKADFAREIMYTYGRSIMRRLELERTGKLHAVAIPFLMDDGTSGD</sequence>